<gene>
    <name evidence="6" type="ORF">SLS56_002773</name>
</gene>
<evidence type="ECO:0000256" key="2">
    <source>
        <dbReference type="SAM" id="MobiDB-lite"/>
    </source>
</evidence>
<dbReference type="EMBL" id="JAJVDC020000020">
    <property type="protein sequence ID" value="KAL1633625.1"/>
    <property type="molecule type" value="Genomic_DNA"/>
</dbReference>
<evidence type="ECO:0000313" key="6">
    <source>
        <dbReference type="EMBL" id="KAL1633625.1"/>
    </source>
</evidence>
<keyword evidence="3" id="KW-0472">Membrane</keyword>
<feature type="domain" description="Yeast cell wall synthesis Kre9/Knh1-like N-terminal" evidence="5">
    <location>
        <begin position="31"/>
        <end position="109"/>
    </location>
</feature>
<accession>A0ABR3T240</accession>
<keyword evidence="3" id="KW-1133">Transmembrane helix</keyword>
<sequence length="253" mass="24411">MRFFQSIVGAFALASSVVAQTTPALGITSAPTSVTAGQTYTIEFAAPVGQPVALLLRKGDPNDLQTVATLTDSATGGSYEWSVSQSLESDDDYALEIQQGTSSNYYGPFSLTGGATASSSASSSSASASASASASGSTTESSTITASASLSSAAASLSSLISAANSTLASITSAANATMTSSNSTATPASNSTTMRTSTATSTTSGSSGSSSTGGSSTASSTGSAPTSGAAMPSIASPIALIFGAVAAIVFLN</sequence>
<protein>
    <recommendedName>
        <fullName evidence="5">Yeast cell wall synthesis Kre9/Knh1-like N-terminal domain-containing protein</fullName>
    </recommendedName>
</protein>
<keyword evidence="7" id="KW-1185">Reference proteome</keyword>
<feature type="chain" id="PRO_5046382054" description="Yeast cell wall synthesis Kre9/Knh1-like N-terminal domain-containing protein" evidence="4">
    <location>
        <begin position="20"/>
        <end position="253"/>
    </location>
</feature>
<evidence type="ECO:0000256" key="3">
    <source>
        <dbReference type="SAM" id="Phobius"/>
    </source>
</evidence>
<organism evidence="6 7">
    <name type="scientific">Neofusicoccum ribis</name>
    <dbReference type="NCBI Taxonomy" id="45134"/>
    <lineage>
        <taxon>Eukaryota</taxon>
        <taxon>Fungi</taxon>
        <taxon>Dikarya</taxon>
        <taxon>Ascomycota</taxon>
        <taxon>Pezizomycotina</taxon>
        <taxon>Dothideomycetes</taxon>
        <taxon>Dothideomycetes incertae sedis</taxon>
        <taxon>Botryosphaeriales</taxon>
        <taxon>Botryosphaeriaceae</taxon>
        <taxon>Neofusicoccum</taxon>
    </lineage>
</organism>
<dbReference type="InterPro" id="IPR052982">
    <property type="entry name" value="SRP1/TIP1-like"/>
</dbReference>
<evidence type="ECO:0000256" key="4">
    <source>
        <dbReference type="SAM" id="SignalP"/>
    </source>
</evidence>
<name>A0ABR3T240_9PEZI</name>
<dbReference type="PANTHER" id="PTHR40633:SF1">
    <property type="entry name" value="GPI ANCHORED SERINE-THREONINE RICH PROTEIN (AFU_ORTHOLOGUE AFUA_1G03630)"/>
    <property type="match status" value="1"/>
</dbReference>
<feature type="transmembrane region" description="Helical" evidence="3">
    <location>
        <begin position="230"/>
        <end position="252"/>
    </location>
</feature>
<dbReference type="Proteomes" id="UP001521116">
    <property type="component" value="Unassembled WGS sequence"/>
</dbReference>
<feature type="region of interest" description="Disordered" evidence="2">
    <location>
        <begin position="179"/>
        <end position="229"/>
    </location>
</feature>
<evidence type="ECO:0000259" key="5">
    <source>
        <dbReference type="Pfam" id="PF10342"/>
    </source>
</evidence>
<keyword evidence="1 4" id="KW-0732">Signal</keyword>
<proteinExistence type="predicted"/>
<evidence type="ECO:0000313" key="7">
    <source>
        <dbReference type="Proteomes" id="UP001521116"/>
    </source>
</evidence>
<evidence type="ECO:0000256" key="1">
    <source>
        <dbReference type="ARBA" id="ARBA00022729"/>
    </source>
</evidence>
<reference evidence="6 7" key="1">
    <citation type="submission" date="2024-02" db="EMBL/GenBank/DDBJ databases">
        <title>De novo assembly and annotation of 12 fungi associated with fruit tree decline syndrome in Ontario, Canada.</title>
        <authorList>
            <person name="Sulman M."/>
            <person name="Ellouze W."/>
            <person name="Ilyukhin E."/>
        </authorList>
    </citation>
    <scope>NUCLEOTIDE SEQUENCE [LARGE SCALE GENOMIC DNA]</scope>
    <source>
        <strain evidence="6 7">M1-105</strain>
    </source>
</reference>
<feature type="signal peptide" evidence="4">
    <location>
        <begin position="1"/>
        <end position="19"/>
    </location>
</feature>
<dbReference type="InterPro" id="IPR018466">
    <property type="entry name" value="Kre9/Knh1-like_N"/>
</dbReference>
<dbReference type="PANTHER" id="PTHR40633">
    <property type="entry name" value="MATRIX PROTEIN, PUTATIVE (AFU_ORTHOLOGUE AFUA_8G05410)-RELATED"/>
    <property type="match status" value="1"/>
</dbReference>
<comment type="caution">
    <text evidence="6">The sequence shown here is derived from an EMBL/GenBank/DDBJ whole genome shotgun (WGS) entry which is preliminary data.</text>
</comment>
<dbReference type="Pfam" id="PF10342">
    <property type="entry name" value="Kre9_KNH"/>
    <property type="match status" value="1"/>
</dbReference>
<keyword evidence="3" id="KW-0812">Transmembrane</keyword>